<proteinExistence type="predicted"/>
<dbReference type="EMBL" id="LCHM01000002">
    <property type="protein sequence ID" value="KKT39037.1"/>
    <property type="molecule type" value="Genomic_DNA"/>
</dbReference>
<comment type="caution">
    <text evidence="1">The sequence shown here is derived from an EMBL/GenBank/DDBJ whole genome shotgun (WGS) entry which is preliminary data.</text>
</comment>
<evidence type="ECO:0000313" key="2">
    <source>
        <dbReference type="Proteomes" id="UP000034617"/>
    </source>
</evidence>
<name>A0A0G1J4P3_9BACT</name>
<organism evidence="1 2">
    <name type="scientific">Candidatus Gottesmanbacteria bacterium GW2011_GWB1_44_11c</name>
    <dbReference type="NCBI Taxonomy" id="1618447"/>
    <lineage>
        <taxon>Bacteria</taxon>
        <taxon>Candidatus Gottesmaniibacteriota</taxon>
    </lineage>
</organism>
<sequence>MDTKDLGTGIYAGVTYHVIEKGGKKYISPDPNFLSMFTQNGANLHLLDDIGDKDPDEVMEALFATMKKPE</sequence>
<dbReference type="Proteomes" id="UP000034617">
    <property type="component" value="Unassembled WGS sequence"/>
</dbReference>
<reference evidence="1 2" key="1">
    <citation type="journal article" date="2015" name="Nature">
        <title>rRNA introns, odd ribosomes, and small enigmatic genomes across a large radiation of phyla.</title>
        <authorList>
            <person name="Brown C.T."/>
            <person name="Hug L.A."/>
            <person name="Thomas B.C."/>
            <person name="Sharon I."/>
            <person name="Castelle C.J."/>
            <person name="Singh A."/>
            <person name="Wilkins M.J."/>
            <person name="Williams K.H."/>
            <person name="Banfield J.F."/>
        </authorList>
    </citation>
    <scope>NUCLEOTIDE SEQUENCE [LARGE SCALE GENOMIC DNA]</scope>
</reference>
<evidence type="ECO:0000313" key="1">
    <source>
        <dbReference type="EMBL" id="KKT39037.1"/>
    </source>
</evidence>
<accession>A0A0G1J4P3</accession>
<dbReference type="AlphaFoldDB" id="A0A0G1J4P3"/>
<protein>
    <submittedName>
        <fullName evidence="1">Uncharacterized protein</fullName>
    </submittedName>
</protein>
<gene>
    <name evidence="1" type="ORF">UW22_C0002G0013</name>
</gene>